<comment type="caution">
    <text evidence="2">The sequence shown here is derived from an EMBL/GenBank/DDBJ whole genome shotgun (WGS) entry which is preliminary data.</text>
</comment>
<dbReference type="STRING" id="187330.AMS58_07575"/>
<evidence type="ECO:0000313" key="2">
    <source>
        <dbReference type="EMBL" id="KPH65136.1"/>
    </source>
</evidence>
<dbReference type="Proteomes" id="UP000037848">
    <property type="component" value="Unassembled WGS sequence"/>
</dbReference>
<dbReference type="InterPro" id="IPR038740">
    <property type="entry name" value="BioF2-like_GNAT_dom"/>
</dbReference>
<organism evidence="2 3">
    <name type="scientific">Pseudoalteromonas porphyrae</name>
    <dbReference type="NCBI Taxonomy" id="187330"/>
    <lineage>
        <taxon>Bacteria</taxon>
        <taxon>Pseudomonadati</taxon>
        <taxon>Pseudomonadota</taxon>
        <taxon>Gammaproteobacteria</taxon>
        <taxon>Alteromonadales</taxon>
        <taxon>Pseudoalteromonadaceae</taxon>
        <taxon>Pseudoalteromonas</taxon>
    </lineage>
</organism>
<dbReference type="SUPFAM" id="SSF55729">
    <property type="entry name" value="Acyl-CoA N-acyltransferases (Nat)"/>
    <property type="match status" value="1"/>
</dbReference>
<protein>
    <recommendedName>
        <fullName evidence="1">BioF2-like acetyltransferase domain-containing protein</fullName>
    </recommendedName>
</protein>
<dbReference type="OrthoDB" id="9785911at2"/>
<dbReference type="AlphaFoldDB" id="A0A0N1F046"/>
<dbReference type="InterPro" id="IPR016181">
    <property type="entry name" value="Acyl_CoA_acyltransferase"/>
</dbReference>
<dbReference type="Gene3D" id="3.40.630.30">
    <property type="match status" value="1"/>
</dbReference>
<dbReference type="PANTHER" id="PTHR36174">
    <property type="entry name" value="LIPID II:GLYCINE GLYCYLTRANSFERASE"/>
    <property type="match status" value="1"/>
</dbReference>
<dbReference type="PANTHER" id="PTHR36174:SF1">
    <property type="entry name" value="LIPID II:GLYCINE GLYCYLTRANSFERASE"/>
    <property type="match status" value="1"/>
</dbReference>
<sequence>MNEFKVITVKDEWCKELTDYRSDWYHSWDYHEMAFKNNEGKPILFVLANDSNESIALPLLLRDITGSEHKDMTSVYGYPGFLLSSDDAINLFEQFLEHLLVWSNNNSVVSIFSRLNSLLVDANALKGCFPNGETVVVDLSNDEDEQKRRYRKNYRNLLRRLEKDGFKADWSNSQESIDDFKSIYLATMKGLDAGDYYFFDDAYYDDLLNSTGFEVRIYNVWLNEIKVCSGMFVFCDDIVQYHLSGTLQEYKDLAPTRMLIDQARKDATELGFKYLHLGGGLGGGRDSLFNFKYGFSKESIEFFVFKMITNMDAYKELSNLTEVDAVPESGYFPLYRKVNE</sequence>
<dbReference type="InterPro" id="IPR050644">
    <property type="entry name" value="PG_Glycine_Bridge_Synth"/>
</dbReference>
<feature type="domain" description="BioF2-like acetyltransferase" evidence="1">
    <location>
        <begin position="148"/>
        <end position="280"/>
    </location>
</feature>
<gene>
    <name evidence="2" type="ORF">ADS77_02365</name>
</gene>
<accession>A0A0N1F046</accession>
<dbReference type="PATRIC" id="fig|187330.3.peg.510"/>
<evidence type="ECO:0000313" key="3">
    <source>
        <dbReference type="Proteomes" id="UP000037848"/>
    </source>
</evidence>
<evidence type="ECO:0000259" key="1">
    <source>
        <dbReference type="Pfam" id="PF13480"/>
    </source>
</evidence>
<reference evidence="2 3" key="1">
    <citation type="submission" date="2015-08" db="EMBL/GenBank/DDBJ databases">
        <title>Draft Genome Sequence of Pseudoalteromonas porphyrae UCD-SED14.</title>
        <authorList>
            <person name="Coil D.A."/>
            <person name="Jospin G."/>
            <person name="Lee R.D."/>
            <person name="Eisen J.A."/>
        </authorList>
    </citation>
    <scope>NUCLEOTIDE SEQUENCE [LARGE SCALE GENOMIC DNA]</scope>
    <source>
        <strain evidence="2 3">UCD-SED14</strain>
    </source>
</reference>
<dbReference type="Pfam" id="PF13480">
    <property type="entry name" value="Acetyltransf_6"/>
    <property type="match status" value="1"/>
</dbReference>
<dbReference type="RefSeq" id="WP_054452764.1">
    <property type="nucleotide sequence ID" value="NZ_LHPH01000002.1"/>
</dbReference>
<keyword evidence="3" id="KW-1185">Reference proteome</keyword>
<dbReference type="EMBL" id="LHPH01000002">
    <property type="protein sequence ID" value="KPH65136.1"/>
    <property type="molecule type" value="Genomic_DNA"/>
</dbReference>
<name>A0A0N1F046_9GAMM</name>
<proteinExistence type="predicted"/>